<name>K4IBM5_9CAUD</name>
<evidence type="ECO:0000313" key="2">
    <source>
        <dbReference type="Proteomes" id="UP000008669"/>
    </source>
</evidence>
<organism evidence="1 2">
    <name type="scientific">Streptomyces phage TG1</name>
    <dbReference type="NCBI Taxonomy" id="2927987"/>
    <lineage>
        <taxon>Viruses</taxon>
        <taxon>Duplodnaviria</taxon>
        <taxon>Heunggongvirae</taxon>
        <taxon>Uroviricota</taxon>
        <taxon>Caudoviricetes</taxon>
        <taxon>Colingsworthviridae</taxon>
        <taxon>Tigunavirus</taxon>
        <taxon>Tigunavirus TG1</taxon>
    </lineage>
</organism>
<proteinExistence type="predicted"/>
<dbReference type="Proteomes" id="UP000008669">
    <property type="component" value="Segment"/>
</dbReference>
<sequence>MASFAWFQDGVGYGANDLANWQGLIVQRGSLKHVFSSTTQFLVNSNQTTRTVDVGAGNVFVGTTNGGTWAWSEAVTVAVPTASNDNPRKDLIVARLTTTAADGTNGLAVELIKGVPAVSPQVPERPANAVALCVVDQPKASTTFSITPVRHTGQYADQATIANGSVAIDWAGQLPSASAFPVGFTLYDMGTNQRWIRTASGDWFTADPGPWKRCTPQNVQAKDGTTVTVSGDLYVRESSNGWELSGQLNFSPSKDLDQLTNPALLPSGISRPTQNTYGASGQTFGATSAGGIGRIALMANGSIEYGNDGTIANLYVNEQFSKSPWNT</sequence>
<gene>
    <name evidence="1" type="ORF">TG1_14</name>
</gene>
<accession>K4IBM5</accession>
<protein>
    <submittedName>
        <fullName evidence="1">Minor tail protein</fullName>
    </submittedName>
</protein>
<evidence type="ECO:0000313" key="1">
    <source>
        <dbReference type="EMBL" id="AFU62209.1"/>
    </source>
</evidence>
<reference evidence="1 2" key="1">
    <citation type="submission" date="2012-06" db="EMBL/GenBank/DDBJ databases">
        <authorList>
            <person name="Smith M.C.M."/>
            <person name="Hendrix R."/>
            <person name="Hatfull G.F."/>
        </authorList>
    </citation>
    <scope>NUCLEOTIDE SEQUENCE [LARGE SCALE GENOMIC DNA]</scope>
</reference>
<dbReference type="KEGG" id="vg:13827563"/>
<dbReference type="EMBL" id="JX182372">
    <property type="protein sequence ID" value="AFU62209.1"/>
    <property type="molecule type" value="Genomic_DNA"/>
</dbReference>
<keyword evidence="2" id="KW-1185">Reference proteome</keyword>